<comment type="similarity">
    <text evidence="5 6">Belongs to the LipB family.</text>
</comment>
<gene>
    <name evidence="5 8" type="primary">lipB</name>
    <name evidence="8" type="ORF">J0P97_12065</name>
</gene>
<dbReference type="Gene3D" id="3.30.930.10">
    <property type="entry name" value="Bira Bifunctional Protein, Domain 2"/>
    <property type="match status" value="1"/>
</dbReference>
<protein>
    <recommendedName>
        <fullName evidence="5 6">Octanoyltransferase</fullName>
        <ecNumber evidence="5 6">2.3.1.181</ecNumber>
    </recommendedName>
    <alternativeName>
        <fullName evidence="5">Lipoate-protein ligase B</fullName>
    </alternativeName>
    <alternativeName>
        <fullName evidence="5">Lipoyl/octanoyl transferase</fullName>
    </alternativeName>
    <alternativeName>
        <fullName evidence="5">Octanoyl-[acyl-carrier-protein]-protein N-octanoyltransferase</fullName>
    </alternativeName>
</protein>
<dbReference type="NCBIfam" id="TIGR00214">
    <property type="entry name" value="lipB"/>
    <property type="match status" value="1"/>
</dbReference>
<dbReference type="NCBIfam" id="NF010925">
    <property type="entry name" value="PRK14345.1"/>
    <property type="match status" value="1"/>
</dbReference>
<reference evidence="8 9" key="1">
    <citation type="submission" date="2021-03" db="EMBL/GenBank/DDBJ databases">
        <title>Microbacterium pauli sp. nov., isolated from microfiltered milk.</title>
        <authorList>
            <person name="Bellassi P."/>
            <person name="Fontana A."/>
            <person name="Callegari M.L."/>
            <person name="Lorenzo M."/>
            <person name="Cappa F."/>
        </authorList>
    </citation>
    <scope>NUCLEOTIDE SEQUENCE [LARGE SCALE GENOMIC DNA]</scope>
    <source>
        <strain evidence="8 9">DSM 18909</strain>
    </source>
</reference>
<keyword evidence="3 5" id="KW-0012">Acyltransferase</keyword>
<evidence type="ECO:0000256" key="5">
    <source>
        <dbReference type="HAMAP-Rule" id="MF_00013"/>
    </source>
</evidence>
<dbReference type="GO" id="GO:0016740">
    <property type="term" value="F:transferase activity"/>
    <property type="evidence" value="ECO:0007669"/>
    <property type="project" value="UniProtKB-KW"/>
</dbReference>
<dbReference type="SUPFAM" id="SSF55681">
    <property type="entry name" value="Class II aaRS and biotin synthetases"/>
    <property type="match status" value="1"/>
</dbReference>
<dbReference type="RefSeq" id="WP_215488033.1">
    <property type="nucleotide sequence ID" value="NZ_BAAAPJ010000004.1"/>
</dbReference>
<evidence type="ECO:0000313" key="8">
    <source>
        <dbReference type="EMBL" id="MBT8798801.1"/>
    </source>
</evidence>
<accession>A0ABS5XXZ8</accession>
<sequence length="214" mass="22978">MLDVRIEGLAPDFVPYPDAWAQQREIHADVVAGTRPDTLLLLEHEPVFTAGARTARHERPTDGTPVVDVDRGGKITWHGPGQLVGYPIVRLREPVDVVAHVRRLEGILIDVLAGLGVEGYRVDGRSGVWVRRPLSEDKIAAIGVRVQRGVTMHGFALNCDNSLLPFSQIIPCGISDAGVTTISEVLGRDVRPADVVDAVTAAFQASFAPAEAAA</sequence>
<proteinExistence type="inferred from homology"/>
<name>A0ABS5XXZ8_9MICO</name>
<organism evidence="8 9">
    <name type="scientific">Microbacterium flavum</name>
    <dbReference type="NCBI Taxonomy" id="415216"/>
    <lineage>
        <taxon>Bacteria</taxon>
        <taxon>Bacillati</taxon>
        <taxon>Actinomycetota</taxon>
        <taxon>Actinomycetes</taxon>
        <taxon>Micrococcales</taxon>
        <taxon>Microbacteriaceae</taxon>
        <taxon>Microbacterium</taxon>
    </lineage>
</organism>
<dbReference type="PROSITE" id="PS51733">
    <property type="entry name" value="BPL_LPL_CATALYTIC"/>
    <property type="match status" value="1"/>
</dbReference>
<dbReference type="PROSITE" id="PS01313">
    <property type="entry name" value="LIPB"/>
    <property type="match status" value="1"/>
</dbReference>
<feature type="binding site" evidence="5">
    <location>
        <begin position="154"/>
        <end position="156"/>
    </location>
    <ligand>
        <name>substrate</name>
    </ligand>
</feature>
<evidence type="ECO:0000259" key="7">
    <source>
        <dbReference type="PROSITE" id="PS51733"/>
    </source>
</evidence>
<dbReference type="InterPro" id="IPR004143">
    <property type="entry name" value="BPL_LPL_catalytic"/>
</dbReference>
<feature type="domain" description="BPL/LPL catalytic" evidence="7">
    <location>
        <begin position="33"/>
        <end position="211"/>
    </location>
</feature>
<keyword evidence="9" id="KW-1185">Reference proteome</keyword>
<comment type="caution">
    <text evidence="8">The sequence shown here is derived from an EMBL/GenBank/DDBJ whole genome shotgun (WGS) entry which is preliminary data.</text>
</comment>
<feature type="binding site" evidence="5">
    <location>
        <begin position="141"/>
        <end position="143"/>
    </location>
    <ligand>
        <name>substrate</name>
    </ligand>
</feature>
<dbReference type="PANTHER" id="PTHR10993:SF7">
    <property type="entry name" value="LIPOYLTRANSFERASE 2, MITOCHONDRIAL-RELATED"/>
    <property type="match status" value="1"/>
</dbReference>
<keyword evidence="5" id="KW-0963">Cytoplasm</keyword>
<dbReference type="EC" id="2.3.1.181" evidence="5 6"/>
<dbReference type="Pfam" id="PF21948">
    <property type="entry name" value="LplA-B_cat"/>
    <property type="match status" value="1"/>
</dbReference>
<evidence type="ECO:0000313" key="9">
    <source>
        <dbReference type="Proteomes" id="UP000740605"/>
    </source>
</evidence>
<feature type="site" description="Lowers pKa of active site Cys" evidence="5">
    <location>
        <position position="138"/>
    </location>
</feature>
<comment type="subcellular location">
    <subcellularLocation>
        <location evidence="5">Cytoplasm</location>
    </subcellularLocation>
</comment>
<comment type="pathway">
    <text evidence="1 5 6">Protein modification; protein lipoylation via endogenous pathway; protein N(6)-(lipoyl)lysine from octanoyl-[acyl-carrier-protein]: step 1/2.</text>
</comment>
<evidence type="ECO:0000256" key="4">
    <source>
        <dbReference type="ARBA" id="ARBA00024732"/>
    </source>
</evidence>
<dbReference type="EMBL" id="JAFLHG010000011">
    <property type="protein sequence ID" value="MBT8798801.1"/>
    <property type="molecule type" value="Genomic_DNA"/>
</dbReference>
<dbReference type="InterPro" id="IPR020605">
    <property type="entry name" value="Octanoyltransferase_CS"/>
</dbReference>
<dbReference type="InterPro" id="IPR045864">
    <property type="entry name" value="aa-tRNA-synth_II/BPL/LPL"/>
</dbReference>
<evidence type="ECO:0000256" key="6">
    <source>
        <dbReference type="PIRNR" id="PIRNR016262"/>
    </source>
</evidence>
<dbReference type="InterPro" id="IPR000544">
    <property type="entry name" value="Octanoyltransferase"/>
</dbReference>
<evidence type="ECO:0000256" key="1">
    <source>
        <dbReference type="ARBA" id="ARBA00004821"/>
    </source>
</evidence>
<comment type="miscellaneous">
    <text evidence="5">In the reaction, the free carboxyl group of octanoic acid is attached via an amide linkage to the epsilon-amino group of a specific lysine residue of lipoyl domains of lipoate-dependent enzymes.</text>
</comment>
<feature type="active site" description="Acyl-thioester intermediate" evidence="5">
    <location>
        <position position="172"/>
    </location>
</feature>
<comment type="catalytic activity">
    <reaction evidence="5 6">
        <text>octanoyl-[ACP] + L-lysyl-[protein] = N(6)-octanoyl-L-lysyl-[protein] + holo-[ACP] + H(+)</text>
        <dbReference type="Rhea" id="RHEA:17665"/>
        <dbReference type="Rhea" id="RHEA-COMP:9636"/>
        <dbReference type="Rhea" id="RHEA-COMP:9685"/>
        <dbReference type="Rhea" id="RHEA-COMP:9752"/>
        <dbReference type="Rhea" id="RHEA-COMP:9928"/>
        <dbReference type="ChEBI" id="CHEBI:15378"/>
        <dbReference type="ChEBI" id="CHEBI:29969"/>
        <dbReference type="ChEBI" id="CHEBI:64479"/>
        <dbReference type="ChEBI" id="CHEBI:78463"/>
        <dbReference type="ChEBI" id="CHEBI:78809"/>
        <dbReference type="EC" id="2.3.1.181"/>
    </reaction>
</comment>
<dbReference type="PANTHER" id="PTHR10993">
    <property type="entry name" value="OCTANOYLTRANSFERASE"/>
    <property type="match status" value="1"/>
</dbReference>
<comment type="function">
    <text evidence="4 5 6">Catalyzes the transfer of endogenously produced octanoic acid from octanoyl-acyl-carrier-protein onto the lipoyl domains of lipoate-dependent enzymes. Lipoyl-ACP can also act as a substrate although octanoyl-ACP is likely to be the physiological substrate.</text>
</comment>
<keyword evidence="2 5" id="KW-0808">Transferase</keyword>
<feature type="binding site" evidence="5">
    <location>
        <begin position="71"/>
        <end position="78"/>
    </location>
    <ligand>
        <name>substrate</name>
    </ligand>
</feature>
<dbReference type="PIRSF" id="PIRSF016262">
    <property type="entry name" value="LPLase"/>
    <property type="match status" value="1"/>
</dbReference>
<dbReference type="HAMAP" id="MF_00013">
    <property type="entry name" value="LipB"/>
    <property type="match status" value="1"/>
</dbReference>
<evidence type="ECO:0000256" key="2">
    <source>
        <dbReference type="ARBA" id="ARBA00022679"/>
    </source>
</evidence>
<dbReference type="CDD" id="cd16444">
    <property type="entry name" value="LipB"/>
    <property type="match status" value="1"/>
</dbReference>
<dbReference type="Proteomes" id="UP000740605">
    <property type="component" value="Unassembled WGS sequence"/>
</dbReference>
<evidence type="ECO:0000256" key="3">
    <source>
        <dbReference type="ARBA" id="ARBA00023315"/>
    </source>
</evidence>